<feature type="transmembrane region" description="Helical" evidence="1">
    <location>
        <begin position="17"/>
        <end position="34"/>
    </location>
</feature>
<proteinExistence type="predicted"/>
<name>A0A0F9SWA5_9ZZZZ</name>
<gene>
    <name evidence="2" type="ORF">LCGC14_0466720</name>
</gene>
<reference evidence="2" key="1">
    <citation type="journal article" date="2015" name="Nature">
        <title>Complex archaea that bridge the gap between prokaryotes and eukaryotes.</title>
        <authorList>
            <person name="Spang A."/>
            <person name="Saw J.H."/>
            <person name="Jorgensen S.L."/>
            <person name="Zaremba-Niedzwiedzka K."/>
            <person name="Martijn J."/>
            <person name="Lind A.E."/>
            <person name="van Eijk R."/>
            <person name="Schleper C."/>
            <person name="Guy L."/>
            <person name="Ettema T.J."/>
        </authorList>
    </citation>
    <scope>NUCLEOTIDE SEQUENCE</scope>
</reference>
<sequence length="105" mass="11979">MILDHEWMAAAAGLVEHSPGIVSSVIGIVLYALLRDGIPYYKRKRNGNPGNPGNLLLAERLLACEEGIREVKEACARADERWNAQRDFNKRVDKHFERIHDRLDK</sequence>
<keyword evidence="1" id="KW-0812">Transmembrane</keyword>
<evidence type="ECO:0000313" key="2">
    <source>
        <dbReference type="EMBL" id="KKN66897.1"/>
    </source>
</evidence>
<comment type="caution">
    <text evidence="2">The sequence shown here is derived from an EMBL/GenBank/DDBJ whole genome shotgun (WGS) entry which is preliminary data.</text>
</comment>
<dbReference type="AlphaFoldDB" id="A0A0F9SWA5"/>
<accession>A0A0F9SWA5</accession>
<organism evidence="2">
    <name type="scientific">marine sediment metagenome</name>
    <dbReference type="NCBI Taxonomy" id="412755"/>
    <lineage>
        <taxon>unclassified sequences</taxon>
        <taxon>metagenomes</taxon>
        <taxon>ecological metagenomes</taxon>
    </lineage>
</organism>
<keyword evidence="1" id="KW-0472">Membrane</keyword>
<evidence type="ECO:0000256" key="1">
    <source>
        <dbReference type="SAM" id="Phobius"/>
    </source>
</evidence>
<dbReference type="EMBL" id="LAZR01000487">
    <property type="protein sequence ID" value="KKN66897.1"/>
    <property type="molecule type" value="Genomic_DNA"/>
</dbReference>
<keyword evidence="1" id="KW-1133">Transmembrane helix</keyword>
<protein>
    <submittedName>
        <fullName evidence="2">Uncharacterized protein</fullName>
    </submittedName>
</protein>